<dbReference type="Proteomes" id="UP000186922">
    <property type="component" value="Unassembled WGS sequence"/>
</dbReference>
<evidence type="ECO:0000313" key="1">
    <source>
        <dbReference type="EMBL" id="GAU95287.1"/>
    </source>
</evidence>
<keyword evidence="2" id="KW-1185">Reference proteome</keyword>
<dbReference type="EMBL" id="BDGG01000003">
    <property type="protein sequence ID" value="GAU95287.1"/>
    <property type="molecule type" value="Genomic_DNA"/>
</dbReference>
<evidence type="ECO:0000313" key="2">
    <source>
        <dbReference type="Proteomes" id="UP000186922"/>
    </source>
</evidence>
<dbReference type="AlphaFoldDB" id="A0A1D1V6L0"/>
<reference evidence="1 2" key="1">
    <citation type="journal article" date="2016" name="Nat. Commun.">
        <title>Extremotolerant tardigrade genome and improved radiotolerance of human cultured cells by tardigrade-unique protein.</title>
        <authorList>
            <person name="Hashimoto T."/>
            <person name="Horikawa D.D."/>
            <person name="Saito Y."/>
            <person name="Kuwahara H."/>
            <person name="Kozuka-Hata H."/>
            <person name="Shin-I T."/>
            <person name="Minakuchi Y."/>
            <person name="Ohishi K."/>
            <person name="Motoyama A."/>
            <person name="Aizu T."/>
            <person name="Enomoto A."/>
            <person name="Kondo K."/>
            <person name="Tanaka S."/>
            <person name="Hara Y."/>
            <person name="Koshikawa S."/>
            <person name="Sagara H."/>
            <person name="Miura T."/>
            <person name="Yokobori S."/>
            <person name="Miyagawa K."/>
            <person name="Suzuki Y."/>
            <person name="Kubo T."/>
            <person name="Oyama M."/>
            <person name="Kohara Y."/>
            <person name="Fujiyama A."/>
            <person name="Arakawa K."/>
            <person name="Katayama T."/>
            <person name="Toyoda A."/>
            <person name="Kunieda T."/>
        </authorList>
    </citation>
    <scope>NUCLEOTIDE SEQUENCE [LARGE SCALE GENOMIC DNA]</scope>
    <source>
        <strain evidence="1 2">YOKOZUNA-1</strain>
    </source>
</reference>
<organism evidence="1 2">
    <name type="scientific">Ramazzottius varieornatus</name>
    <name type="common">Water bear</name>
    <name type="synonym">Tardigrade</name>
    <dbReference type="NCBI Taxonomy" id="947166"/>
    <lineage>
        <taxon>Eukaryota</taxon>
        <taxon>Metazoa</taxon>
        <taxon>Ecdysozoa</taxon>
        <taxon>Tardigrada</taxon>
        <taxon>Eutardigrada</taxon>
        <taxon>Parachela</taxon>
        <taxon>Hypsibioidea</taxon>
        <taxon>Ramazzottiidae</taxon>
        <taxon>Ramazzottius</taxon>
    </lineage>
</organism>
<name>A0A1D1V6L0_RAMVA</name>
<comment type="caution">
    <text evidence="1">The sequence shown here is derived from an EMBL/GenBank/DDBJ whole genome shotgun (WGS) entry which is preliminary data.</text>
</comment>
<sequence length="156" mass="17724">MYSVQAKLSPLIFQTCRTIHDESFRPNFSATGESPVNKLLESTSNEFFESTAGCREEIFRVRVVIRPSINFFFLEFKSTKVKRDSFHANSSASDSRSHALSFCISEVFSLSKTKFFEAQVCFGTVRKTTGKQGSLHDCSRRAVSFCDRYFDYGSSI</sequence>
<proteinExistence type="predicted"/>
<gene>
    <name evidence="1" type="primary">RvY_06932</name>
    <name evidence="1" type="synonym">RvY_06932.2</name>
    <name evidence="1" type="ORF">RvY_06932-2</name>
</gene>
<protein>
    <submittedName>
        <fullName evidence="1">Uncharacterized protein</fullName>
    </submittedName>
</protein>
<accession>A0A1D1V6L0</accession>